<sequence>MVGIIPSLQCALRVTLALIFGHTIALDIFVNDPALIGAFEVRLPGLIPSLFCIALASIAIWLILGVGTRSFAVLGAALYTVHEVILRGQLLPDPQIVQSSLLVAILALPLIIFGGGRFSVNADLQPEPV</sequence>
<gene>
    <name evidence="2" type="ORF">IQ782_01165</name>
</gene>
<dbReference type="EMBL" id="JADFFK010000001">
    <property type="protein sequence ID" value="MBE9635439.1"/>
    <property type="molecule type" value="Genomic_DNA"/>
</dbReference>
<dbReference type="Proteomes" id="UP000607796">
    <property type="component" value="Unassembled WGS sequence"/>
</dbReference>
<evidence type="ECO:0000256" key="1">
    <source>
        <dbReference type="SAM" id="Phobius"/>
    </source>
</evidence>
<evidence type="ECO:0000313" key="2">
    <source>
        <dbReference type="EMBL" id="MBE9635439.1"/>
    </source>
</evidence>
<evidence type="ECO:0008006" key="4">
    <source>
        <dbReference type="Google" id="ProtNLM"/>
    </source>
</evidence>
<keyword evidence="3" id="KW-1185">Reference proteome</keyword>
<organism evidence="2 3">
    <name type="scientific">Salipiger mangrovisoli</name>
    <dbReference type="NCBI Taxonomy" id="2865933"/>
    <lineage>
        <taxon>Bacteria</taxon>
        <taxon>Pseudomonadati</taxon>
        <taxon>Pseudomonadota</taxon>
        <taxon>Alphaproteobacteria</taxon>
        <taxon>Rhodobacterales</taxon>
        <taxon>Roseobacteraceae</taxon>
        <taxon>Salipiger</taxon>
    </lineage>
</organism>
<accession>A0ABR9WVX5</accession>
<comment type="caution">
    <text evidence="2">The sequence shown here is derived from an EMBL/GenBank/DDBJ whole genome shotgun (WGS) entry which is preliminary data.</text>
</comment>
<evidence type="ECO:0000313" key="3">
    <source>
        <dbReference type="Proteomes" id="UP000607796"/>
    </source>
</evidence>
<feature type="transmembrane region" description="Helical" evidence="1">
    <location>
        <begin position="12"/>
        <end position="31"/>
    </location>
</feature>
<dbReference type="RefSeq" id="WP_194132774.1">
    <property type="nucleotide sequence ID" value="NZ_JADFFK010000001.1"/>
</dbReference>
<keyword evidence="1" id="KW-0812">Transmembrane</keyword>
<reference evidence="2 3" key="1">
    <citation type="journal article" date="2021" name="Int. J. Syst. Evol. Microbiol.">
        <title>Salipiger mangrovisoli sp. nov., isolated from mangrove soil and the proposal for the reclassification of Paraphaeobacter pallidus as Salipiger pallidus comb. nov.</title>
        <authorList>
            <person name="Du J."/>
            <person name="Liu Y."/>
            <person name="Pei T."/>
            <person name="Deng M.R."/>
            <person name="Zhu H."/>
        </authorList>
    </citation>
    <scope>NUCLEOTIDE SEQUENCE [LARGE SCALE GENOMIC DNA]</scope>
    <source>
        <strain evidence="2 3">6D45A</strain>
    </source>
</reference>
<keyword evidence="1" id="KW-1133">Transmembrane helix</keyword>
<feature type="transmembrane region" description="Helical" evidence="1">
    <location>
        <begin position="96"/>
        <end position="115"/>
    </location>
</feature>
<proteinExistence type="predicted"/>
<name>A0ABR9WVX5_9RHOB</name>
<keyword evidence="1" id="KW-0472">Membrane</keyword>
<feature type="transmembrane region" description="Helical" evidence="1">
    <location>
        <begin position="43"/>
        <end position="64"/>
    </location>
</feature>
<protein>
    <recommendedName>
        <fullName evidence="4">Oxidoreductase</fullName>
    </recommendedName>
</protein>